<dbReference type="InterPro" id="IPR032694">
    <property type="entry name" value="CopC/D"/>
</dbReference>
<feature type="transmembrane region" description="Helical" evidence="7">
    <location>
        <begin position="162"/>
        <end position="181"/>
    </location>
</feature>
<dbReference type="PANTHER" id="PTHR34820:SF4">
    <property type="entry name" value="INNER MEMBRANE PROTEIN YEBZ"/>
    <property type="match status" value="1"/>
</dbReference>
<protein>
    <submittedName>
        <fullName evidence="9">Cytochrome c oxidase assembly protein</fullName>
    </submittedName>
</protein>
<feature type="transmembrane region" description="Helical" evidence="7">
    <location>
        <begin position="93"/>
        <end position="116"/>
    </location>
</feature>
<reference evidence="10" key="1">
    <citation type="journal article" date="2019" name="Int. J. Syst. Evol. Microbiol.">
        <title>The Global Catalogue of Microorganisms (GCM) 10K type strain sequencing project: providing services to taxonomists for standard genome sequencing and annotation.</title>
        <authorList>
            <consortium name="The Broad Institute Genomics Platform"/>
            <consortium name="The Broad Institute Genome Sequencing Center for Infectious Disease"/>
            <person name="Wu L."/>
            <person name="Ma J."/>
        </authorList>
    </citation>
    <scope>NUCLEOTIDE SEQUENCE [LARGE SCALE GENOMIC DNA]</scope>
    <source>
        <strain evidence="10">CGMCC 4.7132</strain>
    </source>
</reference>
<feature type="transmembrane region" description="Helical" evidence="7">
    <location>
        <begin position="56"/>
        <end position="81"/>
    </location>
</feature>
<accession>A0ABV9CDP2</accession>
<evidence type="ECO:0000313" key="10">
    <source>
        <dbReference type="Proteomes" id="UP001596004"/>
    </source>
</evidence>
<evidence type="ECO:0000256" key="1">
    <source>
        <dbReference type="ARBA" id="ARBA00004651"/>
    </source>
</evidence>
<dbReference type="InterPro" id="IPR019108">
    <property type="entry name" value="Caa3_assmbl_CtaG-rel"/>
</dbReference>
<keyword evidence="4 7" id="KW-1133">Transmembrane helix</keyword>
<name>A0ABV9CDP2_9ACTN</name>
<feature type="transmembrane region" description="Helical" evidence="7">
    <location>
        <begin position="360"/>
        <end position="381"/>
    </location>
</feature>
<comment type="caution">
    <text evidence="9">The sequence shown here is derived from an EMBL/GenBank/DDBJ whole genome shotgun (WGS) entry which is preliminary data.</text>
</comment>
<dbReference type="InterPro" id="IPR008457">
    <property type="entry name" value="Cu-R_CopD_dom"/>
</dbReference>
<feature type="region of interest" description="Disordered" evidence="6">
    <location>
        <begin position="303"/>
        <end position="336"/>
    </location>
</feature>
<evidence type="ECO:0000313" key="9">
    <source>
        <dbReference type="EMBL" id="MFC4530757.1"/>
    </source>
</evidence>
<keyword evidence="10" id="KW-1185">Reference proteome</keyword>
<dbReference type="Pfam" id="PF09678">
    <property type="entry name" value="Caa3_CtaG"/>
    <property type="match status" value="1"/>
</dbReference>
<feature type="transmembrane region" description="Helical" evidence="7">
    <location>
        <begin position="420"/>
        <end position="440"/>
    </location>
</feature>
<dbReference type="Proteomes" id="UP001596004">
    <property type="component" value="Unassembled WGS sequence"/>
</dbReference>
<evidence type="ECO:0000256" key="5">
    <source>
        <dbReference type="ARBA" id="ARBA00023136"/>
    </source>
</evidence>
<dbReference type="PANTHER" id="PTHR34820">
    <property type="entry name" value="INNER MEMBRANE PROTEIN YEBZ"/>
    <property type="match status" value="1"/>
</dbReference>
<evidence type="ECO:0000256" key="3">
    <source>
        <dbReference type="ARBA" id="ARBA00022692"/>
    </source>
</evidence>
<feature type="transmembrane region" description="Helical" evidence="7">
    <location>
        <begin position="269"/>
        <end position="289"/>
    </location>
</feature>
<feature type="transmembrane region" description="Helical" evidence="7">
    <location>
        <begin position="592"/>
        <end position="614"/>
    </location>
</feature>
<keyword evidence="5 7" id="KW-0472">Membrane</keyword>
<feature type="transmembrane region" description="Helical" evidence="7">
    <location>
        <begin position="193"/>
        <end position="217"/>
    </location>
</feature>
<proteinExistence type="predicted"/>
<gene>
    <name evidence="9" type="ORF">ACFO60_08265</name>
</gene>
<evidence type="ECO:0000256" key="7">
    <source>
        <dbReference type="SAM" id="Phobius"/>
    </source>
</evidence>
<feature type="transmembrane region" description="Helical" evidence="7">
    <location>
        <begin position="554"/>
        <end position="580"/>
    </location>
</feature>
<feature type="transmembrane region" description="Helical" evidence="7">
    <location>
        <begin position="481"/>
        <end position="501"/>
    </location>
</feature>
<evidence type="ECO:0000256" key="2">
    <source>
        <dbReference type="ARBA" id="ARBA00022475"/>
    </source>
</evidence>
<keyword evidence="3 7" id="KW-0812">Transmembrane</keyword>
<feature type="domain" description="Copper resistance protein D" evidence="8">
    <location>
        <begin position="232"/>
        <end position="310"/>
    </location>
</feature>
<feature type="transmembrane region" description="Helical" evidence="7">
    <location>
        <begin position="634"/>
        <end position="658"/>
    </location>
</feature>
<evidence type="ECO:0000256" key="6">
    <source>
        <dbReference type="SAM" id="MobiDB-lite"/>
    </source>
</evidence>
<sequence>MASPRRSIVFVSTAVAAVVLAALAVLFAALLFGGGWPPRQIPGLPSPGPLTTAGLPVVRVLLDVCAVATVGTLLAAAALAGDTDERRAITRAAGPWALGWALAAALTQILTMSDLLGLPIGEALASGFLLTYSAEVPQGQAFLLVTLLAVGLAVATTLRLGFWGRAALLAVALFAVLPPAYVGHSASAADHNIAVSSLMVHIAGVTLWVGGLFALIVHLRRPESRGAGRAVAVRRFSAVALCCYVAVGASGLVNAWIRLGGAAEFWTTRYGLLVLAKLAALGVLGWFGWTHRRSTIAALEAGAAEPARPGTSTEPAASTESAASTASTESATSAESATSVASAASVVPGDGGDGGGRGTFLRLAAAEVGVMACTVALAVGLSRTPPPRADAPHGQHELLGYSLPPFTPWRLLTETRPDPLMILAVAGVGVAYLVGVRRLARRGEGWPAGRTAAAMAGVLVLLYGVAGGVAAYGPAMFSMHALQYALIGTVGPALLALGALVTPLREAAPLLGRATGGPSATALTHPAAATAVYALPYLLLYVTGLFEPVQSSLAVRLTAMAVMGLTGTWFFVVVLGLDPLPRAIGLAVRVRMLAGALAVQVWVALLFLAGPAQGSEWYAALAIPWAPGRAADQGAGAVFGAGPAAATIVLLIVLMTVWRRRAGRRLAAREIPTQAGALRP</sequence>
<organism evidence="9 10">
    <name type="scientific">Sphaerisporangium dianthi</name>
    <dbReference type="NCBI Taxonomy" id="1436120"/>
    <lineage>
        <taxon>Bacteria</taxon>
        <taxon>Bacillati</taxon>
        <taxon>Actinomycetota</taxon>
        <taxon>Actinomycetes</taxon>
        <taxon>Streptosporangiales</taxon>
        <taxon>Streptosporangiaceae</taxon>
        <taxon>Sphaerisporangium</taxon>
    </lineage>
</organism>
<feature type="transmembrane region" description="Helical" evidence="7">
    <location>
        <begin position="452"/>
        <end position="475"/>
    </location>
</feature>
<dbReference type="EMBL" id="JBHSFP010000004">
    <property type="protein sequence ID" value="MFC4530757.1"/>
    <property type="molecule type" value="Genomic_DNA"/>
</dbReference>
<keyword evidence="2" id="KW-1003">Cell membrane</keyword>
<feature type="transmembrane region" description="Helical" evidence="7">
    <location>
        <begin position="136"/>
        <end position="155"/>
    </location>
</feature>
<feature type="transmembrane region" description="Helical" evidence="7">
    <location>
        <begin position="7"/>
        <end position="36"/>
    </location>
</feature>
<evidence type="ECO:0000259" key="8">
    <source>
        <dbReference type="Pfam" id="PF05425"/>
    </source>
</evidence>
<dbReference type="Pfam" id="PF05425">
    <property type="entry name" value="CopD"/>
    <property type="match status" value="1"/>
</dbReference>
<dbReference type="RefSeq" id="WP_380838808.1">
    <property type="nucleotide sequence ID" value="NZ_JBHSFP010000004.1"/>
</dbReference>
<feature type="transmembrane region" description="Helical" evidence="7">
    <location>
        <begin position="238"/>
        <end position="257"/>
    </location>
</feature>
<comment type="subcellular location">
    <subcellularLocation>
        <location evidence="1">Cell membrane</location>
        <topology evidence="1">Multi-pass membrane protein</topology>
    </subcellularLocation>
</comment>
<evidence type="ECO:0000256" key="4">
    <source>
        <dbReference type="ARBA" id="ARBA00022989"/>
    </source>
</evidence>
<feature type="transmembrane region" description="Helical" evidence="7">
    <location>
        <begin position="522"/>
        <end position="542"/>
    </location>
</feature>